<dbReference type="InterPro" id="IPR009636">
    <property type="entry name" value="SCAF"/>
</dbReference>
<feature type="compositionally biased region" description="Basic and acidic residues" evidence="1">
    <location>
        <begin position="81"/>
        <end position="91"/>
    </location>
</feature>
<proteinExistence type="predicted"/>
<reference evidence="2" key="1">
    <citation type="submission" date="2023-10" db="EMBL/GenBank/DDBJ databases">
        <title>Two new lytic phages for Micrococcus sp. strain 1402.</title>
        <authorList>
            <person name="Petrzik K."/>
        </authorList>
    </citation>
    <scope>NUCLEOTIDE SEQUENCE</scope>
</reference>
<feature type="region of interest" description="Disordered" evidence="1">
    <location>
        <begin position="181"/>
        <end position="244"/>
    </location>
</feature>
<feature type="region of interest" description="Disordered" evidence="1">
    <location>
        <begin position="1"/>
        <end position="91"/>
    </location>
</feature>
<protein>
    <submittedName>
        <fullName evidence="2">Scaffolding protein</fullName>
    </submittedName>
</protein>
<dbReference type="GO" id="GO:0019069">
    <property type="term" value="P:viral capsid assembly"/>
    <property type="evidence" value="ECO:0007669"/>
    <property type="project" value="InterPro"/>
</dbReference>
<accession>A0AAU6R614</accession>
<evidence type="ECO:0000256" key="1">
    <source>
        <dbReference type="SAM" id="MobiDB-lite"/>
    </source>
</evidence>
<dbReference type="Pfam" id="PF06810">
    <property type="entry name" value="Phage_scaffold"/>
    <property type="match status" value="1"/>
</dbReference>
<feature type="compositionally biased region" description="Basic and acidic residues" evidence="1">
    <location>
        <begin position="58"/>
        <end position="73"/>
    </location>
</feature>
<dbReference type="EMBL" id="OR756649">
    <property type="protein sequence ID" value="WZE63458.1"/>
    <property type="molecule type" value="Genomic_DNA"/>
</dbReference>
<feature type="compositionally biased region" description="Acidic residues" evidence="1">
    <location>
        <begin position="23"/>
        <end position="57"/>
    </location>
</feature>
<name>A0AAU6R614_9CAUD</name>
<organism evidence="2">
    <name type="scientific">Micrococcus phage Kurnik</name>
    <dbReference type="NCBI Taxonomy" id="3092208"/>
    <lineage>
        <taxon>Viruses</taxon>
        <taxon>Duplodnaviria</taxon>
        <taxon>Heunggongvirae</taxon>
        <taxon>Uroviricota</taxon>
        <taxon>Caudoviricetes</taxon>
    </lineage>
</organism>
<evidence type="ECO:0000313" key="2">
    <source>
        <dbReference type="EMBL" id="WZE63458.1"/>
    </source>
</evidence>
<sequence length="244" mass="27510">MSPRLRINRLGDIVGADSGNQDENNDDDTEDEDLDEDSQEDEDEDESDEDEDEEDDVDALKEKLATAERERERAHRRMRRADRAKSKADNELKALKEGGAKELAAAQDKVKDLEAKLAKMTGTDTQTAIREEFRDFTDVQWHNPKVAFALLDLDEIDVDDEGNVDAASLKDAIETLASKHAYLVKTSTKGKPKDKDEDEDEDEKDKRPNRPSGTRSSTSRTTREKKRTQTLTNKFGMGGRIPTP</sequence>